<organism evidence="2 3">
    <name type="scientific">Iphiclides podalirius</name>
    <name type="common">scarce swallowtail</name>
    <dbReference type="NCBI Taxonomy" id="110791"/>
    <lineage>
        <taxon>Eukaryota</taxon>
        <taxon>Metazoa</taxon>
        <taxon>Ecdysozoa</taxon>
        <taxon>Arthropoda</taxon>
        <taxon>Hexapoda</taxon>
        <taxon>Insecta</taxon>
        <taxon>Pterygota</taxon>
        <taxon>Neoptera</taxon>
        <taxon>Endopterygota</taxon>
        <taxon>Lepidoptera</taxon>
        <taxon>Glossata</taxon>
        <taxon>Ditrysia</taxon>
        <taxon>Papilionoidea</taxon>
        <taxon>Papilionidae</taxon>
        <taxon>Papilioninae</taxon>
        <taxon>Iphiclides</taxon>
    </lineage>
</organism>
<reference evidence="2" key="1">
    <citation type="submission" date="2022-03" db="EMBL/GenBank/DDBJ databases">
        <authorList>
            <person name="Martin H S."/>
        </authorList>
    </citation>
    <scope>NUCLEOTIDE SEQUENCE</scope>
</reference>
<evidence type="ECO:0000313" key="2">
    <source>
        <dbReference type="EMBL" id="CAH2051658.1"/>
    </source>
</evidence>
<dbReference type="EMBL" id="OW152832">
    <property type="protein sequence ID" value="CAH2051658.1"/>
    <property type="molecule type" value="Genomic_DNA"/>
</dbReference>
<dbReference type="Proteomes" id="UP000837857">
    <property type="component" value="Chromosome 20"/>
</dbReference>
<feature type="compositionally biased region" description="Basic and acidic residues" evidence="1">
    <location>
        <begin position="29"/>
        <end position="40"/>
    </location>
</feature>
<gene>
    <name evidence="2" type="ORF">IPOD504_LOCUS7878</name>
</gene>
<protein>
    <submittedName>
        <fullName evidence="2">Uncharacterized protein</fullName>
    </submittedName>
</protein>
<sequence>MRGPFFSAKSARLTCARARVRNRPVINDRPGDTDGLKDTRLTGSQPCEIQVAADRAGLMDPAACPVEGTQPKRQSTKTPCVRMIPDERRALRVPDIASERNARSTG</sequence>
<name>A0ABN8IDM8_9NEOP</name>
<keyword evidence="3" id="KW-1185">Reference proteome</keyword>
<feature type="region of interest" description="Disordered" evidence="1">
    <location>
        <begin position="22"/>
        <end position="41"/>
    </location>
</feature>
<accession>A0ABN8IDM8</accession>
<evidence type="ECO:0000313" key="3">
    <source>
        <dbReference type="Proteomes" id="UP000837857"/>
    </source>
</evidence>
<proteinExistence type="predicted"/>
<evidence type="ECO:0000256" key="1">
    <source>
        <dbReference type="SAM" id="MobiDB-lite"/>
    </source>
</evidence>
<feature type="non-terminal residue" evidence="2">
    <location>
        <position position="106"/>
    </location>
</feature>